<keyword evidence="5" id="KW-1185">Reference proteome</keyword>
<dbReference type="PROSITE" id="PS00409">
    <property type="entry name" value="PROKAR_NTER_METHYL"/>
    <property type="match status" value="1"/>
</dbReference>
<protein>
    <recommendedName>
        <fullName evidence="6">Prepilin-type N-terminal cleavage/methylation domain-containing protein</fullName>
    </recommendedName>
</protein>
<gene>
    <name evidence="4" type="ORF">BJ095_112104</name>
</gene>
<evidence type="ECO:0000256" key="1">
    <source>
        <dbReference type="ARBA" id="ARBA00004241"/>
    </source>
</evidence>
<keyword evidence="2" id="KW-0178">Competence</keyword>
<feature type="transmembrane region" description="Helical" evidence="3">
    <location>
        <begin position="12"/>
        <end position="38"/>
    </location>
</feature>
<keyword evidence="3" id="KW-0812">Transmembrane</keyword>
<comment type="caution">
    <text evidence="4">The sequence shown here is derived from an EMBL/GenBank/DDBJ whole genome shotgun (WGS) entry which is preliminary data.</text>
</comment>
<keyword evidence="3" id="KW-1133">Transmembrane helix</keyword>
<sequence length="187" mass="20972">MFRLNRKRLNETGITLVELLAVLTLMSFVSIFTISLIVKSTETTDAIRVETSLRDEADIIVSSLIKSLYTTKQAHIIQNITDNDNSYLNVSSSPALCTRDTTGNLILDTACRNSLKPIGFVTSNGKTRLHLRNDIYEVSNNNITILKSSRIIGDPNTATSYQIVLVLQYTTRNTLKEIQFVNEVQPF</sequence>
<evidence type="ECO:0000256" key="2">
    <source>
        <dbReference type="ARBA" id="ARBA00023287"/>
    </source>
</evidence>
<dbReference type="Proteomes" id="UP000247416">
    <property type="component" value="Unassembled WGS sequence"/>
</dbReference>
<keyword evidence="3" id="KW-0472">Membrane</keyword>
<evidence type="ECO:0000256" key="3">
    <source>
        <dbReference type="SAM" id="Phobius"/>
    </source>
</evidence>
<accession>A0A318TP34</accession>
<proteinExistence type="predicted"/>
<dbReference type="EMBL" id="QJTJ01000012">
    <property type="protein sequence ID" value="PYF06143.1"/>
    <property type="molecule type" value="Genomic_DNA"/>
</dbReference>
<dbReference type="GO" id="GO:0009986">
    <property type="term" value="C:cell surface"/>
    <property type="evidence" value="ECO:0007669"/>
    <property type="project" value="UniProtKB-SubCell"/>
</dbReference>
<evidence type="ECO:0008006" key="6">
    <source>
        <dbReference type="Google" id="ProtNLM"/>
    </source>
</evidence>
<dbReference type="GO" id="GO:0030420">
    <property type="term" value="P:establishment of competence for transformation"/>
    <property type="evidence" value="ECO:0007669"/>
    <property type="project" value="UniProtKB-KW"/>
</dbReference>
<comment type="subcellular location">
    <subcellularLocation>
        <location evidence="1">Cell surface</location>
    </subcellularLocation>
</comment>
<organism evidence="4 5">
    <name type="scientific">Ureibacillus chungkukjangi</name>
    <dbReference type="NCBI Taxonomy" id="1202712"/>
    <lineage>
        <taxon>Bacteria</taxon>
        <taxon>Bacillati</taxon>
        <taxon>Bacillota</taxon>
        <taxon>Bacilli</taxon>
        <taxon>Bacillales</taxon>
        <taxon>Caryophanaceae</taxon>
        <taxon>Ureibacillus</taxon>
    </lineage>
</organism>
<evidence type="ECO:0000313" key="5">
    <source>
        <dbReference type="Proteomes" id="UP000247416"/>
    </source>
</evidence>
<dbReference type="AlphaFoldDB" id="A0A318TP34"/>
<dbReference type="InterPro" id="IPR012902">
    <property type="entry name" value="N_methyl_site"/>
</dbReference>
<reference evidence="4 5" key="1">
    <citation type="submission" date="2018-06" db="EMBL/GenBank/DDBJ databases">
        <title>Genomic Encyclopedia of Archaeal and Bacterial Type Strains, Phase II (KMG-II): from individual species to whole genera.</title>
        <authorList>
            <person name="Goeker M."/>
        </authorList>
    </citation>
    <scope>NUCLEOTIDE SEQUENCE [LARGE SCALE GENOMIC DNA]</scope>
    <source>
        <strain evidence="4 5">KACC 16626</strain>
    </source>
</reference>
<name>A0A318TP34_9BACL</name>
<evidence type="ECO:0000313" key="4">
    <source>
        <dbReference type="EMBL" id="PYF06143.1"/>
    </source>
</evidence>